<dbReference type="InterPro" id="IPR013185">
    <property type="entry name" value="Transl_elong_KOW-like"/>
</dbReference>
<evidence type="ECO:0000313" key="3">
    <source>
        <dbReference type="EMBL" id="XBT18454.1"/>
    </source>
</evidence>
<feature type="domain" description="Translation elongation factor KOW-like" evidence="1">
    <location>
        <begin position="6"/>
        <end position="53"/>
    </location>
</feature>
<dbReference type="Gene3D" id="2.30.30.30">
    <property type="match status" value="1"/>
</dbReference>
<dbReference type="EMBL" id="CP157895">
    <property type="protein sequence ID" value="XBT18454.1"/>
    <property type="molecule type" value="Genomic_DNA"/>
</dbReference>
<dbReference type="GO" id="GO:0043043">
    <property type="term" value="P:peptide biosynthetic process"/>
    <property type="evidence" value="ECO:0007669"/>
    <property type="project" value="InterPro"/>
</dbReference>
<dbReference type="PANTHER" id="PTHR30053:SF12">
    <property type="entry name" value="ELONGATION FACTOR P (EF-P) FAMILY PROTEIN"/>
    <property type="match status" value="1"/>
</dbReference>
<dbReference type="GO" id="GO:0003746">
    <property type="term" value="F:translation elongation factor activity"/>
    <property type="evidence" value="ECO:0007669"/>
    <property type="project" value="UniProtKB-KW"/>
</dbReference>
<accession>A0AAU7QRY2</accession>
<dbReference type="SUPFAM" id="SSF50104">
    <property type="entry name" value="Translation proteins SH3-like domain"/>
    <property type="match status" value="1"/>
</dbReference>
<dbReference type="Pfam" id="PF08207">
    <property type="entry name" value="EFP_N"/>
    <property type="match status" value="1"/>
</dbReference>
<name>A0AAU7QRY2_9FLAO</name>
<protein>
    <submittedName>
        <fullName evidence="3">Elongation factor P</fullName>
    </submittedName>
</protein>
<dbReference type="GO" id="GO:0005737">
    <property type="term" value="C:cytoplasm"/>
    <property type="evidence" value="ECO:0007669"/>
    <property type="project" value="InterPro"/>
</dbReference>
<dbReference type="InterPro" id="IPR014722">
    <property type="entry name" value="Rib_uL2_dom2"/>
</dbReference>
<keyword evidence="3" id="KW-0251">Elongation factor</keyword>
<gene>
    <name evidence="3" type="ORF">ABNO82_00630</name>
</gene>
<reference evidence="3" key="1">
    <citation type="submission" date="2024-06" db="EMBL/GenBank/DDBJ databases">
        <title>Diversity, functionality, and evolutionary history of bacterial symbionts in false click beetles (Coleoptera, Throscidae).</title>
        <authorList>
            <person name="Wierz J.C."/>
            <person name="Malm H."/>
            <person name="Kaltenpoth M."/>
            <person name="Engl T."/>
        </authorList>
    </citation>
    <scope>NUCLEOTIDE SEQUENCE</scope>
    <source>
        <strain evidence="3">Tder</strain>
    </source>
</reference>
<dbReference type="InterPro" id="IPR012340">
    <property type="entry name" value="NA-bd_OB-fold"/>
</dbReference>
<proteinExistence type="predicted"/>
<feature type="domain" description="Elongation factor P C-terminal" evidence="2">
    <location>
        <begin position="139"/>
        <end position="181"/>
    </location>
</feature>
<sequence>MIKLNYFKINNILYKVINFLHIKPGKGLAFIRLKLKNIFNGNIIIHVISSKKKIINIKLINKIYIYLYNKNNIYYFINKKYNIINIYKNNYNLNNFFYKEGDKVNIYFEIINNKKKFIFIKHPKYLILKVKKINIIKNYNTNNNNYMYVKLKNNFIIKTPLFIKVNNYIKINFIKKKYIKRIKKN</sequence>
<organism evidence="3">
    <name type="scientific">Candidatus Shikimatogenerans sp. Tder</name>
    <dbReference type="NCBI Taxonomy" id="3158566"/>
    <lineage>
        <taxon>Bacteria</taxon>
        <taxon>Pseudomonadati</taxon>
        <taxon>Bacteroidota</taxon>
        <taxon>Flavobacteriia</taxon>
        <taxon>Flavobacteriales</taxon>
        <taxon>Candidatus Shikimatogenerans</taxon>
    </lineage>
</organism>
<dbReference type="InterPro" id="IPR020599">
    <property type="entry name" value="Transl_elong_fac_P/YeiP"/>
</dbReference>
<dbReference type="InterPro" id="IPR015365">
    <property type="entry name" value="Elong-fact-P_C"/>
</dbReference>
<dbReference type="Pfam" id="PF09285">
    <property type="entry name" value="Elong-fact-P_C"/>
    <property type="match status" value="1"/>
</dbReference>
<evidence type="ECO:0000259" key="1">
    <source>
        <dbReference type="Pfam" id="PF08207"/>
    </source>
</evidence>
<dbReference type="Gene3D" id="2.40.50.140">
    <property type="entry name" value="Nucleic acid-binding proteins"/>
    <property type="match status" value="1"/>
</dbReference>
<dbReference type="AlphaFoldDB" id="A0AAU7QRY2"/>
<dbReference type="PANTHER" id="PTHR30053">
    <property type="entry name" value="ELONGATION FACTOR P"/>
    <property type="match status" value="1"/>
</dbReference>
<dbReference type="InterPro" id="IPR008991">
    <property type="entry name" value="Translation_prot_SH3-like_sf"/>
</dbReference>
<keyword evidence="3" id="KW-0648">Protein biosynthesis</keyword>
<evidence type="ECO:0000259" key="2">
    <source>
        <dbReference type="Pfam" id="PF09285"/>
    </source>
</evidence>